<keyword evidence="1" id="KW-0805">Transcription regulation</keyword>
<dbReference type="PANTHER" id="PTHR30514">
    <property type="entry name" value="GLUCOKINASE"/>
    <property type="match status" value="1"/>
</dbReference>
<dbReference type="InterPro" id="IPR036388">
    <property type="entry name" value="WH-like_DNA-bd_sf"/>
</dbReference>
<dbReference type="InterPro" id="IPR009057">
    <property type="entry name" value="Homeodomain-like_sf"/>
</dbReference>
<feature type="domain" description="HTH rpiR-type" evidence="5">
    <location>
        <begin position="12"/>
        <end position="88"/>
    </location>
</feature>
<proteinExistence type="predicted"/>
<evidence type="ECO:0000256" key="2">
    <source>
        <dbReference type="ARBA" id="ARBA00023125"/>
    </source>
</evidence>
<dbReference type="Proteomes" id="UP001232156">
    <property type="component" value="Unassembled WGS sequence"/>
</dbReference>
<keyword evidence="8" id="KW-1185">Reference proteome</keyword>
<evidence type="ECO:0000256" key="1">
    <source>
        <dbReference type="ARBA" id="ARBA00023015"/>
    </source>
</evidence>
<evidence type="ECO:0000313" key="8">
    <source>
        <dbReference type="Proteomes" id="UP001232156"/>
    </source>
</evidence>
<name>A0ABU1D3E9_9BURK</name>
<dbReference type="PROSITE" id="PS51464">
    <property type="entry name" value="SIS"/>
    <property type="match status" value="1"/>
</dbReference>
<evidence type="ECO:0000256" key="4">
    <source>
        <dbReference type="ARBA" id="ARBA00023163"/>
    </source>
</evidence>
<dbReference type="InterPro" id="IPR035472">
    <property type="entry name" value="RpiR-like_SIS"/>
</dbReference>
<organism evidence="7 8">
    <name type="scientific">Yanghanlia caeni</name>
    <dbReference type="NCBI Taxonomy" id="3064283"/>
    <lineage>
        <taxon>Bacteria</taxon>
        <taxon>Pseudomonadati</taxon>
        <taxon>Pseudomonadota</taxon>
        <taxon>Betaproteobacteria</taxon>
        <taxon>Burkholderiales</taxon>
        <taxon>Alcaligenaceae</taxon>
        <taxon>Yanghanlia</taxon>
    </lineage>
</organism>
<reference evidence="7 8" key="1">
    <citation type="submission" date="2023-08" db="EMBL/GenBank/DDBJ databases">
        <title>Alcaligenaceae gen. nov., a novel taxon isolated from the sludge of Yixing Pesticide Factory.</title>
        <authorList>
            <person name="Ruan L."/>
        </authorList>
    </citation>
    <scope>NUCLEOTIDE SEQUENCE [LARGE SCALE GENOMIC DNA]</scope>
    <source>
        <strain evidence="7 8">LG-2</strain>
    </source>
</reference>
<gene>
    <name evidence="7" type="ORF">Q8947_02260</name>
</gene>
<dbReference type="EMBL" id="JAUZQE010000003">
    <property type="protein sequence ID" value="MDR4124807.1"/>
    <property type="molecule type" value="Genomic_DNA"/>
</dbReference>
<evidence type="ECO:0000259" key="5">
    <source>
        <dbReference type="PROSITE" id="PS51071"/>
    </source>
</evidence>
<evidence type="ECO:0000313" key="7">
    <source>
        <dbReference type="EMBL" id="MDR4124807.1"/>
    </source>
</evidence>
<dbReference type="InterPro" id="IPR001347">
    <property type="entry name" value="SIS_dom"/>
</dbReference>
<accession>A0ABU1D3E9</accession>
<dbReference type="InterPro" id="IPR047640">
    <property type="entry name" value="RpiR-like"/>
</dbReference>
<comment type="caution">
    <text evidence="7">The sequence shown here is derived from an EMBL/GenBank/DDBJ whole genome shotgun (WGS) entry which is preliminary data.</text>
</comment>
<dbReference type="InterPro" id="IPR046348">
    <property type="entry name" value="SIS_dom_sf"/>
</dbReference>
<dbReference type="PROSITE" id="PS51071">
    <property type="entry name" value="HTH_RPIR"/>
    <property type="match status" value="1"/>
</dbReference>
<dbReference type="SUPFAM" id="SSF46689">
    <property type="entry name" value="Homeodomain-like"/>
    <property type="match status" value="1"/>
</dbReference>
<feature type="domain" description="SIS" evidence="6">
    <location>
        <begin position="134"/>
        <end position="271"/>
    </location>
</feature>
<dbReference type="Gene3D" id="3.40.50.10490">
    <property type="entry name" value="Glucose-6-phosphate isomerase like protein, domain 1"/>
    <property type="match status" value="1"/>
</dbReference>
<evidence type="ECO:0000256" key="3">
    <source>
        <dbReference type="ARBA" id="ARBA00023152"/>
    </source>
</evidence>
<keyword evidence="2" id="KW-0238">DNA-binding</keyword>
<dbReference type="Gene3D" id="1.10.10.10">
    <property type="entry name" value="Winged helix-like DNA-binding domain superfamily/Winged helix DNA-binding domain"/>
    <property type="match status" value="1"/>
</dbReference>
<dbReference type="InterPro" id="IPR000281">
    <property type="entry name" value="HTH_RpiR"/>
</dbReference>
<keyword evidence="4" id="KW-0804">Transcription</keyword>
<dbReference type="SUPFAM" id="SSF53697">
    <property type="entry name" value="SIS domain"/>
    <property type="match status" value="1"/>
</dbReference>
<dbReference type="CDD" id="cd05013">
    <property type="entry name" value="SIS_RpiR"/>
    <property type="match status" value="1"/>
</dbReference>
<dbReference type="RefSeq" id="WP_347286347.1">
    <property type="nucleotide sequence ID" value="NZ_JAUZQE010000003.1"/>
</dbReference>
<protein>
    <submittedName>
        <fullName evidence="7">MurR/RpiR family transcriptional regulator</fullName>
    </submittedName>
</protein>
<sequence length="297" mass="32714">MARKPQPPRTLDSLVATVRERYPDMSPQFQIGARHLIDFPERVPVESMRRIAAQAGVQPATLVRLAQSLGYTGWEPLRQIFVRGLAQAPRRYADQARATVGRRDPRSMLSRHADAQSANLQLLDDLNGELLADTARLLAKAPHVHIAGFRASHAAAYSLHYLYRLFRNSVSLIRGDAGLLEMELRALQPDDAVVIIGFAPYSQETMRVAEAAHNRGCRSIALCDSKVAPIARHADPVLIVSTDTPHFFPSSVAALALVEALSQQLLQRSGRRAIEALDQTEDQLRQTGAYLGQPPPA</sequence>
<evidence type="ECO:0000259" key="6">
    <source>
        <dbReference type="PROSITE" id="PS51464"/>
    </source>
</evidence>
<keyword evidence="3" id="KW-0324">Glycolysis</keyword>
<dbReference type="Pfam" id="PF01380">
    <property type="entry name" value="SIS"/>
    <property type="match status" value="1"/>
</dbReference>
<dbReference type="PANTHER" id="PTHR30514:SF18">
    <property type="entry name" value="RPIR-FAMILY TRANSCRIPTIONAL REGULATOR"/>
    <property type="match status" value="1"/>
</dbReference>